<evidence type="ECO:0000313" key="4">
    <source>
        <dbReference type="Proteomes" id="UP001432128"/>
    </source>
</evidence>
<reference evidence="3 4" key="1">
    <citation type="submission" date="2022-10" db="EMBL/GenBank/DDBJ databases">
        <title>The complete genomes of actinobacterial strains from the NBC collection.</title>
        <authorList>
            <person name="Joergensen T.S."/>
            <person name="Alvarez Arevalo M."/>
            <person name="Sterndorff E.B."/>
            <person name="Faurdal D."/>
            <person name="Vuksanovic O."/>
            <person name="Mourched A.-S."/>
            <person name="Charusanti P."/>
            <person name="Shaw S."/>
            <person name="Blin K."/>
            <person name="Weber T."/>
        </authorList>
    </citation>
    <scope>NUCLEOTIDE SEQUENCE [LARGE SCALE GENOMIC DNA]</scope>
    <source>
        <strain evidence="3 4">NBC_00319</strain>
    </source>
</reference>
<sequence length="326" mass="34824">MSYPSNPRPPQPGPPHQGTHPESGPQNTKPTLATPMAIGTELWLVVIVMQAVAYGGQYSAAADSVRRAAREASTEQSDLMASTGLIVGVFVGVGVVVTAVSLLLVWLARSGHNWARLVLSFLSGFLVVQAVFSLFGDGGPAWTTIPSVISGVAALGAGYLLLQKDSEKYCREMAVHRRGGATPTPGYPPAPYPPTAYPPAQYPPAHYPPAPSPPGAQQPGQYPPAQYPPSPQYDPNRYQPPTQPYPGQQHNQGQQPSPYYDPHAYDPRTFDPQAYQQSPPSPPVDDRASARPATGENVRERDLSAPDDRSGDSPSGDAPSDDESRR</sequence>
<proteinExistence type="predicted"/>
<feature type="transmembrane region" description="Helical" evidence="2">
    <location>
        <begin position="85"/>
        <end position="107"/>
    </location>
</feature>
<dbReference type="EMBL" id="CP108021">
    <property type="protein sequence ID" value="WUM21851.1"/>
    <property type="molecule type" value="Genomic_DNA"/>
</dbReference>
<keyword evidence="4" id="KW-1185">Reference proteome</keyword>
<feature type="region of interest" description="Disordered" evidence="1">
    <location>
        <begin position="1"/>
        <end position="32"/>
    </location>
</feature>
<feature type="compositionally biased region" description="Basic and acidic residues" evidence="1">
    <location>
        <begin position="297"/>
        <end position="311"/>
    </location>
</feature>
<evidence type="ECO:0000313" key="3">
    <source>
        <dbReference type="EMBL" id="WUM21851.1"/>
    </source>
</evidence>
<evidence type="ECO:0000256" key="2">
    <source>
        <dbReference type="SAM" id="Phobius"/>
    </source>
</evidence>
<dbReference type="AlphaFoldDB" id="A0AAU4K704"/>
<feature type="compositionally biased region" description="Pro residues" evidence="1">
    <location>
        <begin position="1"/>
        <end position="15"/>
    </location>
</feature>
<feature type="transmembrane region" description="Helical" evidence="2">
    <location>
        <begin position="114"/>
        <end position="135"/>
    </location>
</feature>
<dbReference type="KEGG" id="whr:OG579_08830"/>
<feature type="compositionally biased region" description="Pro residues" evidence="1">
    <location>
        <begin position="185"/>
        <end position="232"/>
    </location>
</feature>
<name>A0AAU4K704_9NOCA</name>
<dbReference type="RefSeq" id="WP_328858831.1">
    <property type="nucleotide sequence ID" value="NZ_CP108021.1"/>
</dbReference>
<organism evidence="3 4">
    <name type="scientific">Williamsia herbipolensis</name>
    <dbReference type="NCBI Taxonomy" id="1603258"/>
    <lineage>
        <taxon>Bacteria</taxon>
        <taxon>Bacillati</taxon>
        <taxon>Actinomycetota</taxon>
        <taxon>Actinomycetes</taxon>
        <taxon>Mycobacteriales</taxon>
        <taxon>Nocardiaceae</taxon>
        <taxon>Williamsia</taxon>
    </lineage>
</organism>
<accession>A0AAU4K704</accession>
<keyword evidence="2" id="KW-0472">Membrane</keyword>
<feature type="region of interest" description="Disordered" evidence="1">
    <location>
        <begin position="178"/>
        <end position="326"/>
    </location>
</feature>
<keyword evidence="2" id="KW-0812">Transmembrane</keyword>
<evidence type="ECO:0000256" key="1">
    <source>
        <dbReference type="SAM" id="MobiDB-lite"/>
    </source>
</evidence>
<protein>
    <submittedName>
        <fullName evidence="3">Uncharacterized protein</fullName>
    </submittedName>
</protein>
<keyword evidence="2" id="KW-1133">Transmembrane helix</keyword>
<feature type="transmembrane region" description="Helical" evidence="2">
    <location>
        <begin position="141"/>
        <end position="162"/>
    </location>
</feature>
<dbReference type="Proteomes" id="UP001432128">
    <property type="component" value="Chromosome"/>
</dbReference>
<gene>
    <name evidence="3" type="ORF">OG579_08830</name>
</gene>